<dbReference type="PANTHER" id="PTHR11017">
    <property type="entry name" value="LEUCINE-RICH REPEAT-CONTAINING PROTEIN"/>
    <property type="match status" value="1"/>
</dbReference>
<dbReference type="Pfam" id="PF01582">
    <property type="entry name" value="TIR"/>
    <property type="match status" value="1"/>
</dbReference>
<dbReference type="Gene3D" id="3.40.50.10140">
    <property type="entry name" value="Toll/interleukin-1 receptor homology (TIR) domain"/>
    <property type="match status" value="1"/>
</dbReference>
<dbReference type="EC" id="3.2.2.6" evidence="1"/>
<dbReference type="PROSITE" id="PS51450">
    <property type="entry name" value="LRR"/>
    <property type="match status" value="1"/>
</dbReference>
<dbReference type="RefSeq" id="XP_060674031.1">
    <property type="nucleotide sequence ID" value="XM_060818048.1"/>
</dbReference>
<organism evidence="10 11">
    <name type="scientific">Ziziphus jujuba</name>
    <name type="common">Chinese jujube</name>
    <name type="synonym">Ziziphus sativa</name>
    <dbReference type="NCBI Taxonomy" id="326968"/>
    <lineage>
        <taxon>Eukaryota</taxon>
        <taxon>Viridiplantae</taxon>
        <taxon>Streptophyta</taxon>
        <taxon>Embryophyta</taxon>
        <taxon>Tracheophyta</taxon>
        <taxon>Spermatophyta</taxon>
        <taxon>Magnoliopsida</taxon>
        <taxon>eudicotyledons</taxon>
        <taxon>Gunneridae</taxon>
        <taxon>Pentapetalae</taxon>
        <taxon>rosids</taxon>
        <taxon>fabids</taxon>
        <taxon>Rosales</taxon>
        <taxon>Rhamnaceae</taxon>
        <taxon>Paliureae</taxon>
        <taxon>Ziziphus</taxon>
    </lineage>
</organism>
<dbReference type="SUPFAM" id="SSF52540">
    <property type="entry name" value="P-loop containing nucleoside triphosphate hydrolases"/>
    <property type="match status" value="1"/>
</dbReference>
<dbReference type="InterPro" id="IPR044974">
    <property type="entry name" value="Disease_R_plants"/>
</dbReference>
<dbReference type="GeneID" id="107430342"/>
<dbReference type="SMART" id="SM00369">
    <property type="entry name" value="LRR_TYP"/>
    <property type="match status" value="4"/>
</dbReference>
<keyword evidence="5" id="KW-0611">Plant defense</keyword>
<gene>
    <name evidence="11" type="primary">LOC107430342</name>
</gene>
<name>A0ABM4ABD6_ZIZJJ</name>
<dbReference type="InterPro" id="IPR035897">
    <property type="entry name" value="Toll_tir_struct_dom_sf"/>
</dbReference>
<feature type="compositionally biased region" description="Polar residues" evidence="8">
    <location>
        <begin position="1213"/>
        <end position="1222"/>
    </location>
</feature>
<evidence type="ECO:0000256" key="5">
    <source>
        <dbReference type="ARBA" id="ARBA00022821"/>
    </source>
</evidence>
<dbReference type="Gene3D" id="3.80.10.10">
    <property type="entry name" value="Ribonuclease Inhibitor"/>
    <property type="match status" value="3"/>
</dbReference>
<comment type="catalytic activity">
    <reaction evidence="7">
        <text>NAD(+) + H2O = ADP-D-ribose + nicotinamide + H(+)</text>
        <dbReference type="Rhea" id="RHEA:16301"/>
        <dbReference type="ChEBI" id="CHEBI:15377"/>
        <dbReference type="ChEBI" id="CHEBI:15378"/>
        <dbReference type="ChEBI" id="CHEBI:17154"/>
        <dbReference type="ChEBI" id="CHEBI:57540"/>
        <dbReference type="ChEBI" id="CHEBI:57967"/>
        <dbReference type="EC" id="3.2.2.6"/>
    </reaction>
    <physiologicalReaction direction="left-to-right" evidence="7">
        <dbReference type="Rhea" id="RHEA:16302"/>
    </physiologicalReaction>
</comment>
<dbReference type="InterPro" id="IPR000157">
    <property type="entry name" value="TIR_dom"/>
</dbReference>
<evidence type="ECO:0000313" key="11">
    <source>
        <dbReference type="RefSeq" id="XP_060674031.1"/>
    </source>
</evidence>
<evidence type="ECO:0000256" key="7">
    <source>
        <dbReference type="ARBA" id="ARBA00047304"/>
    </source>
</evidence>
<dbReference type="SUPFAM" id="SSF52200">
    <property type="entry name" value="Toll/Interleukin receptor TIR domain"/>
    <property type="match status" value="1"/>
</dbReference>
<dbReference type="Pfam" id="PF00931">
    <property type="entry name" value="NB-ARC"/>
    <property type="match status" value="1"/>
</dbReference>
<dbReference type="Gene3D" id="1.10.8.430">
    <property type="entry name" value="Helical domain of apoptotic protease-activating factors"/>
    <property type="match status" value="1"/>
</dbReference>
<dbReference type="InterPro" id="IPR045344">
    <property type="entry name" value="C-JID"/>
</dbReference>
<dbReference type="InterPro" id="IPR001611">
    <property type="entry name" value="Leu-rich_rpt"/>
</dbReference>
<protein>
    <recommendedName>
        <fullName evidence="1">ADP-ribosyl cyclase/cyclic ADP-ribose hydrolase</fullName>
        <ecNumber evidence="1">3.2.2.6</ecNumber>
    </recommendedName>
</protein>
<feature type="region of interest" description="Disordered" evidence="8">
    <location>
        <begin position="1210"/>
        <end position="1239"/>
    </location>
</feature>
<dbReference type="InterPro" id="IPR002182">
    <property type="entry name" value="NB-ARC"/>
</dbReference>
<dbReference type="InterPro" id="IPR055414">
    <property type="entry name" value="LRR_R13L4/SHOC2-like"/>
</dbReference>
<dbReference type="Pfam" id="PF23282">
    <property type="entry name" value="WHD_ROQ1"/>
    <property type="match status" value="1"/>
</dbReference>
<dbReference type="SUPFAM" id="SSF52058">
    <property type="entry name" value="L domain-like"/>
    <property type="match status" value="1"/>
</dbReference>
<dbReference type="InterPro" id="IPR042197">
    <property type="entry name" value="Apaf_helical"/>
</dbReference>
<keyword evidence="3" id="KW-0677">Repeat</keyword>
<keyword evidence="2" id="KW-0433">Leucine-rich repeat</keyword>
<dbReference type="Proteomes" id="UP001652623">
    <property type="component" value="Chromosome 6"/>
</dbReference>
<dbReference type="PANTHER" id="PTHR11017:SF559">
    <property type="entry name" value="DISEASE RESISTANCE PROTEIN CHL1"/>
    <property type="match status" value="1"/>
</dbReference>
<dbReference type="PRINTS" id="PR00364">
    <property type="entry name" value="DISEASERSIST"/>
</dbReference>
<evidence type="ECO:0000256" key="8">
    <source>
        <dbReference type="SAM" id="MobiDB-lite"/>
    </source>
</evidence>
<dbReference type="InterPro" id="IPR003591">
    <property type="entry name" value="Leu-rich_rpt_typical-subtyp"/>
</dbReference>
<feature type="domain" description="TIR" evidence="9">
    <location>
        <begin position="13"/>
        <end position="204"/>
    </location>
</feature>
<keyword evidence="10" id="KW-1185">Reference proteome</keyword>
<reference evidence="11" key="1">
    <citation type="submission" date="2025-08" db="UniProtKB">
        <authorList>
            <consortium name="RefSeq"/>
        </authorList>
    </citation>
    <scope>IDENTIFICATION</scope>
    <source>
        <tissue evidence="11">Seedling</tissue>
    </source>
</reference>
<keyword evidence="4" id="KW-0378">Hydrolase</keyword>
<evidence type="ECO:0000256" key="2">
    <source>
        <dbReference type="ARBA" id="ARBA00022614"/>
    </source>
</evidence>
<dbReference type="SMART" id="SM00255">
    <property type="entry name" value="TIR"/>
    <property type="match status" value="1"/>
</dbReference>
<evidence type="ECO:0000313" key="10">
    <source>
        <dbReference type="Proteomes" id="UP001652623"/>
    </source>
</evidence>
<dbReference type="Pfam" id="PF23598">
    <property type="entry name" value="LRR_14"/>
    <property type="match status" value="1"/>
</dbReference>
<keyword evidence="6" id="KW-0520">NAD</keyword>
<evidence type="ECO:0000256" key="1">
    <source>
        <dbReference type="ARBA" id="ARBA00011982"/>
    </source>
</evidence>
<accession>A0ABM4ABD6</accession>
<evidence type="ECO:0000256" key="6">
    <source>
        <dbReference type="ARBA" id="ARBA00023027"/>
    </source>
</evidence>
<evidence type="ECO:0000256" key="4">
    <source>
        <dbReference type="ARBA" id="ARBA00022801"/>
    </source>
</evidence>
<evidence type="ECO:0000259" key="9">
    <source>
        <dbReference type="PROSITE" id="PS50104"/>
    </source>
</evidence>
<dbReference type="PROSITE" id="PS50104">
    <property type="entry name" value="TIR"/>
    <property type="match status" value="1"/>
</dbReference>
<dbReference type="InterPro" id="IPR027417">
    <property type="entry name" value="P-loop_NTPase"/>
</dbReference>
<sequence>MAMKTSSSLSSRWKYDVFLSFRGEDTRKSFTDHLYKSLSDKIIYTFRDDKKLERGKDVAPELLKAIEESRFAVVILSKDYASSTWCLVELANIVECKKKQGLIVLPVFYHVEPKDVREQTGEFGEAFAKHYKTDSEDDMRKVKEWREALTEVASNIGERPWHIKERVSTTNGEGDFSQTWSNPEPHGPEIEVNEDIVRVVLEKLNLTFSTSNNDLIGMASRLEKMHALLNITQTKIVLTVGIWGMAGIGKTTIAEQVKKEISHKFDACAFIPSVKEKFEKNGIIYLQNLLYNYLLDHEGNIQHVEMGRNVLRNRLWSRRVLIILDDVDKLEQIEDLVGSPEQQHGWLGPGSRVIVTTKDKHLLKTYGENNIYEVGSLNDNEALQLFSRKAFKRNYPLEGFVQLSHRFVDYANRHPLALKVLGSFLFKSDMDKWKATLNKFNELTIRNSIESNNGKTTSKKTPEQQIFHVLEISFDGLDDDQKEIFLDIACFFKGEKEYLVKKILKACGFHPMIDIKLLIEKSLITMIGGKLWMHDLLQQFGQYIVYRESCEEPGKRSRIWSHQDACDVLENNTGTDAVKGIFLSFPKNEELNLSTVRVDPILQMKNLRLLKFQNVVFPKCVGYLPNELRLLEWHAYPQKSMPSSFCPNKLVELNMSNSRIEQLWKETTHDLELLISINLSHCVYLNQIPDLERVPNLERLILEGCKGLSEVHPSIGELKKLVILNLKGCESLKHLSQCISLESLQTLILSGCTTLTKFPEIVGNMDCLSQLYLDGTAIKELPISIEHLSGLILLNLRDCKSLLKLPDELCSLTSLKTLDISGCTHVEHLPENIGSLEQLETLDGSRTAIRKAPSYKILLKNLKCLRFAECSGVAHRSWWSAFGCCLLPMEEPIHFQLPNPLSAHFISLTLLCLRKCNLPNEAIPKDISCLSSLKLLDLGENNFTRLPDSISQLFNLRHLFLNECKKLESLPKLPLSVKHVYVRGCPKLKHSNDKMTIWTSDRGFTRIYYQDSDKEAAMDVYKFREHVETLYSKDLEDYFSDEEMPLKFAFACTRIPEWCSQQNIGASSRIQLPLEDNGKTWMGFAIFAEFRYELDWRLENAYFHFETDKGDLGNEHFVMDRSWISSFDLSYGVCIYIPRAKFEKELSKASHVSASISTDKSHIKADMCGMHLLFNKDVPEFSKNLAEIVSSGINFNDIKGRKEIKATEFETSDGANIQSNPHKQVKEENCKSSTQSDSDTKTRRDLEWLVRILLRRCDAHNYGFAFHFPLKAIPTWFFHHSAAPFVVSYLPMNLSDEKPWIGFCLYVLLTWPNNLDSQTPLGLDCEFQIHGDGGTKSTKCTISIKHKLVLLNTPRVYVKAMSNQCLVVSASFRVSIPEVEVEMCGIRQVNEQDLENVIQMITDIASSSRDFCYEELGNPSGAVEFGEPEVEIPIDFEYCERQVPQYFYYGMHS</sequence>
<proteinExistence type="predicted"/>
<evidence type="ECO:0000256" key="3">
    <source>
        <dbReference type="ARBA" id="ARBA00022737"/>
    </source>
</evidence>
<dbReference type="Gene3D" id="3.40.50.300">
    <property type="entry name" value="P-loop containing nucleotide triphosphate hydrolases"/>
    <property type="match status" value="1"/>
</dbReference>
<dbReference type="InterPro" id="IPR032675">
    <property type="entry name" value="LRR_dom_sf"/>
</dbReference>
<dbReference type="Pfam" id="PF20160">
    <property type="entry name" value="C-JID"/>
    <property type="match status" value="1"/>
</dbReference>
<dbReference type="InterPro" id="IPR058192">
    <property type="entry name" value="WHD_ROQ1-like"/>
</dbReference>